<dbReference type="InterPro" id="IPR003964">
    <property type="entry name" value="Carb_kinase"/>
</dbReference>
<reference evidence="5 6" key="1">
    <citation type="submission" date="2024-10" db="EMBL/GenBank/DDBJ databases">
        <title>Updated reference genomes for cyclostephanoid diatoms.</title>
        <authorList>
            <person name="Roberts W.R."/>
            <person name="Alverson A.J."/>
        </authorList>
    </citation>
    <scope>NUCLEOTIDE SEQUENCE [LARGE SCALE GENOMIC DNA]</scope>
    <source>
        <strain evidence="5 6">AJA010-31</strain>
    </source>
</reference>
<dbReference type="InterPro" id="IPR001048">
    <property type="entry name" value="Asp/Glu/Uridylate_kinase"/>
</dbReference>
<name>A0ABD3MVY2_9STRA</name>
<dbReference type="Gene3D" id="3.40.1160.10">
    <property type="entry name" value="Acetylglutamate kinase-like"/>
    <property type="match status" value="1"/>
</dbReference>
<keyword evidence="3" id="KW-0418">Kinase</keyword>
<comment type="caution">
    <text evidence="5">The sequence shown here is derived from an EMBL/GenBank/DDBJ whole genome shotgun (WGS) entry which is preliminary data.</text>
</comment>
<evidence type="ECO:0000256" key="3">
    <source>
        <dbReference type="ARBA" id="ARBA00022777"/>
    </source>
</evidence>
<organism evidence="5 6">
    <name type="scientific">Cyclotella atomus</name>
    <dbReference type="NCBI Taxonomy" id="382360"/>
    <lineage>
        <taxon>Eukaryota</taxon>
        <taxon>Sar</taxon>
        <taxon>Stramenopiles</taxon>
        <taxon>Ochrophyta</taxon>
        <taxon>Bacillariophyta</taxon>
        <taxon>Coscinodiscophyceae</taxon>
        <taxon>Thalassiosirophycidae</taxon>
        <taxon>Stephanodiscales</taxon>
        <taxon>Stephanodiscaceae</taxon>
        <taxon>Cyclotella</taxon>
    </lineage>
</organism>
<evidence type="ECO:0000256" key="2">
    <source>
        <dbReference type="ARBA" id="ARBA00022679"/>
    </source>
</evidence>
<keyword evidence="6" id="KW-1185">Reference proteome</keyword>
<evidence type="ECO:0000313" key="6">
    <source>
        <dbReference type="Proteomes" id="UP001530400"/>
    </source>
</evidence>
<gene>
    <name evidence="5" type="ORF">ACHAWO_013855</name>
</gene>
<evidence type="ECO:0000256" key="1">
    <source>
        <dbReference type="ARBA" id="ARBA00011066"/>
    </source>
</evidence>
<sequence length="421" mass="46108">MIGFGSMRSLSTVSSVRIHQRSCQWQRSGLLWRLFAKLLTAMSLFETQTLFRKNNTTIPTMLSLATTQIGLLLRQAHYHQRLIIPPLYHAARSLSSHVAQPKNTRKQHIVVALGGNALLKRGEKLSVQNQRKNIADGLTSLKDVLKRNKITFVHGNGPQVGLLALQGAAYQKESGAEAMELDVLDAETEGMIGYLLEQEINHVLGDDAKQRGVVTLLSQIIVDPNDKAFDNPTKFIGPVYTKEEAMKLGKPVKPDGKYYRQVVPSPMPVRLIDEQLTAVKLLTHHDVIVICAGGGGIPVVLENGRLKGIEAVIDKDRAACMMGKTLGSDGLMILTDVPSVAINHGKPNEKWIKSASPHQMLALADNFPDGSMGPKVSSAIDFVQNGGWSMIGSLKDASKMLDKEAGTEVTNEHGDEHLEFY</sequence>
<comment type="similarity">
    <text evidence="1">Belongs to the carbamate kinase family.</text>
</comment>
<protein>
    <recommendedName>
        <fullName evidence="4">Aspartate/glutamate/uridylate kinase domain-containing protein</fullName>
    </recommendedName>
</protein>
<dbReference type="FunFam" id="3.40.1160.10:FF:000007">
    <property type="entry name" value="Carbamate kinase"/>
    <property type="match status" value="1"/>
</dbReference>
<dbReference type="PRINTS" id="PR01469">
    <property type="entry name" value="CARBMTKINASE"/>
</dbReference>
<keyword evidence="2" id="KW-0808">Transferase</keyword>
<dbReference type="PANTHER" id="PTHR30409:SF1">
    <property type="entry name" value="CARBAMATE KINASE-RELATED"/>
    <property type="match status" value="1"/>
</dbReference>
<evidence type="ECO:0000313" key="5">
    <source>
        <dbReference type="EMBL" id="KAL3767414.1"/>
    </source>
</evidence>
<dbReference type="AlphaFoldDB" id="A0ABD3MVY2"/>
<dbReference type="GO" id="GO:0016301">
    <property type="term" value="F:kinase activity"/>
    <property type="evidence" value="ECO:0007669"/>
    <property type="project" value="UniProtKB-KW"/>
</dbReference>
<evidence type="ECO:0000259" key="4">
    <source>
        <dbReference type="Pfam" id="PF00696"/>
    </source>
</evidence>
<dbReference type="SUPFAM" id="SSF53633">
    <property type="entry name" value="Carbamate kinase-like"/>
    <property type="match status" value="1"/>
</dbReference>
<dbReference type="EMBL" id="JALLPJ020001366">
    <property type="protein sequence ID" value="KAL3767414.1"/>
    <property type="molecule type" value="Genomic_DNA"/>
</dbReference>
<feature type="domain" description="Aspartate/glutamate/uridylate kinase" evidence="4">
    <location>
        <begin position="109"/>
        <end position="387"/>
    </location>
</feature>
<accession>A0ABD3MVY2</accession>
<proteinExistence type="inferred from homology"/>
<dbReference type="Proteomes" id="UP001530400">
    <property type="component" value="Unassembled WGS sequence"/>
</dbReference>
<dbReference type="CDD" id="cd04235">
    <property type="entry name" value="AAK_CK"/>
    <property type="match status" value="1"/>
</dbReference>
<dbReference type="Pfam" id="PF00696">
    <property type="entry name" value="AA_kinase"/>
    <property type="match status" value="1"/>
</dbReference>
<dbReference type="PANTHER" id="PTHR30409">
    <property type="entry name" value="CARBAMATE KINASE"/>
    <property type="match status" value="1"/>
</dbReference>
<dbReference type="InterPro" id="IPR036393">
    <property type="entry name" value="AceGlu_kinase-like_sf"/>
</dbReference>